<evidence type="ECO:0000256" key="1">
    <source>
        <dbReference type="ARBA" id="ARBA00007447"/>
    </source>
</evidence>
<dbReference type="InterPro" id="IPR001461">
    <property type="entry name" value="Aspartic_peptidase_A1"/>
</dbReference>
<keyword evidence="2" id="KW-0732">Signal</keyword>
<gene>
    <name evidence="4" type="ORF">MKW98_010117</name>
</gene>
<feature type="domain" description="Peptidase A1" evidence="3">
    <location>
        <begin position="48"/>
        <end position="404"/>
    </location>
</feature>
<dbReference type="GO" id="GO:0004190">
    <property type="term" value="F:aspartic-type endopeptidase activity"/>
    <property type="evidence" value="ECO:0007669"/>
    <property type="project" value="InterPro"/>
</dbReference>
<evidence type="ECO:0000313" key="5">
    <source>
        <dbReference type="Proteomes" id="UP001202328"/>
    </source>
</evidence>
<dbReference type="InterPro" id="IPR021109">
    <property type="entry name" value="Peptidase_aspartic_dom_sf"/>
</dbReference>
<feature type="signal peptide" evidence="2">
    <location>
        <begin position="1"/>
        <end position="21"/>
    </location>
</feature>
<dbReference type="Proteomes" id="UP001202328">
    <property type="component" value="Unassembled WGS sequence"/>
</dbReference>
<organism evidence="4 5">
    <name type="scientific">Papaver atlanticum</name>
    <dbReference type="NCBI Taxonomy" id="357466"/>
    <lineage>
        <taxon>Eukaryota</taxon>
        <taxon>Viridiplantae</taxon>
        <taxon>Streptophyta</taxon>
        <taxon>Embryophyta</taxon>
        <taxon>Tracheophyta</taxon>
        <taxon>Spermatophyta</taxon>
        <taxon>Magnoliopsida</taxon>
        <taxon>Ranunculales</taxon>
        <taxon>Papaveraceae</taxon>
        <taxon>Papaveroideae</taxon>
        <taxon>Papaver</taxon>
    </lineage>
</organism>
<comment type="similarity">
    <text evidence="1">Belongs to the peptidase A1 family.</text>
</comment>
<dbReference type="InterPro" id="IPR032861">
    <property type="entry name" value="TAXi_N"/>
</dbReference>
<evidence type="ECO:0000256" key="2">
    <source>
        <dbReference type="SAM" id="SignalP"/>
    </source>
</evidence>
<dbReference type="PANTHER" id="PTHR47965:SF103">
    <property type="entry name" value="EUKARYOTIC ASPARTYL PROTEASE FAMILY PROTEIN"/>
    <property type="match status" value="1"/>
</dbReference>
<dbReference type="GO" id="GO:0006508">
    <property type="term" value="P:proteolysis"/>
    <property type="evidence" value="ECO:0007669"/>
    <property type="project" value="InterPro"/>
</dbReference>
<protein>
    <recommendedName>
        <fullName evidence="3">Peptidase A1 domain-containing protein</fullName>
    </recommendedName>
</protein>
<dbReference type="AlphaFoldDB" id="A0AAD4RXU5"/>
<reference evidence="4" key="1">
    <citation type="submission" date="2022-04" db="EMBL/GenBank/DDBJ databases">
        <title>A functionally conserved STORR gene fusion in Papaver species that diverged 16.8 million years ago.</title>
        <authorList>
            <person name="Catania T."/>
        </authorList>
    </citation>
    <scope>NUCLEOTIDE SEQUENCE</scope>
    <source>
        <strain evidence="4">S-188037</strain>
    </source>
</reference>
<sequence length="410" mass="44480">MASSPFIQCLLLFAFLSFSNAQIELPSSATQPASIVFDLERDASTLQYMIKLDQGTPRTVANLVLDMGGVVTWLRCNKASSSYQLVDCRTPQCLLGSRPITTTCGDNNSACNMVTVNPVTRAAGNSELISDLVTVVPNPDSDGIPPVSPSRFRFGCPTTSNIFSGLAKGSTGVASIGRTSVISLVNQFSVQLKFSRIFALELYNSSGMIYFGGGPYIHSDFSSGGIKDRVLEYTPLLINPVRTAGYYVDLKSIQVYGKAVPIDEKLLSINQETGFGGTEINILAPYTTLETAIYKAFIKVHTEWAKSKNIAMAASVAPFTACYKSSTIPPEFESGLPVVPPSVAFNFPRSQWRVVWWDLVQVKDDVKCVAFVDGGSKPTSSIVIGAHQIGFGEFDISRSRFGFQQPNFML</sequence>
<dbReference type="InterPro" id="IPR032799">
    <property type="entry name" value="TAXi_C"/>
</dbReference>
<evidence type="ECO:0000259" key="3">
    <source>
        <dbReference type="PROSITE" id="PS51767"/>
    </source>
</evidence>
<dbReference type="Pfam" id="PF14541">
    <property type="entry name" value="TAXi_C"/>
    <property type="match status" value="1"/>
</dbReference>
<evidence type="ECO:0000313" key="4">
    <source>
        <dbReference type="EMBL" id="KAI3839812.1"/>
    </source>
</evidence>
<dbReference type="InterPro" id="IPR033121">
    <property type="entry name" value="PEPTIDASE_A1"/>
</dbReference>
<keyword evidence="5" id="KW-1185">Reference proteome</keyword>
<dbReference type="Pfam" id="PF14543">
    <property type="entry name" value="TAXi_N"/>
    <property type="match status" value="1"/>
</dbReference>
<dbReference type="PANTHER" id="PTHR47965">
    <property type="entry name" value="ASPARTYL PROTEASE-RELATED"/>
    <property type="match status" value="1"/>
</dbReference>
<dbReference type="EMBL" id="JAJJMB010017331">
    <property type="protein sequence ID" value="KAI3839812.1"/>
    <property type="molecule type" value="Genomic_DNA"/>
</dbReference>
<dbReference type="PROSITE" id="PS51767">
    <property type="entry name" value="PEPTIDASE_A1"/>
    <property type="match status" value="1"/>
</dbReference>
<dbReference type="Gene3D" id="2.40.70.10">
    <property type="entry name" value="Acid Proteases"/>
    <property type="match status" value="2"/>
</dbReference>
<comment type="caution">
    <text evidence="4">The sequence shown here is derived from an EMBL/GenBank/DDBJ whole genome shotgun (WGS) entry which is preliminary data.</text>
</comment>
<name>A0AAD4RXU5_9MAGN</name>
<accession>A0AAD4RXU5</accession>
<proteinExistence type="inferred from homology"/>
<feature type="chain" id="PRO_5041931595" description="Peptidase A1 domain-containing protein" evidence="2">
    <location>
        <begin position="22"/>
        <end position="410"/>
    </location>
</feature>
<dbReference type="SUPFAM" id="SSF50630">
    <property type="entry name" value="Acid proteases"/>
    <property type="match status" value="1"/>
</dbReference>